<organism evidence="3 4">
    <name type="scientific">Scleropages formosus</name>
    <name type="common">Asian bonytongue</name>
    <name type="synonym">Osteoglossum formosum</name>
    <dbReference type="NCBI Taxonomy" id="113540"/>
    <lineage>
        <taxon>Eukaryota</taxon>
        <taxon>Metazoa</taxon>
        <taxon>Chordata</taxon>
        <taxon>Craniata</taxon>
        <taxon>Vertebrata</taxon>
        <taxon>Euteleostomi</taxon>
        <taxon>Actinopterygii</taxon>
        <taxon>Neopterygii</taxon>
        <taxon>Teleostei</taxon>
        <taxon>Osteoglossocephala</taxon>
        <taxon>Osteoglossomorpha</taxon>
        <taxon>Osteoglossiformes</taxon>
        <taxon>Osteoglossidae</taxon>
        <taxon>Scleropages</taxon>
    </lineage>
</organism>
<feature type="region of interest" description="Disordered" evidence="1">
    <location>
        <begin position="289"/>
        <end position="313"/>
    </location>
</feature>
<dbReference type="Proteomes" id="UP000034805">
    <property type="component" value="Unassembled WGS sequence"/>
</dbReference>
<evidence type="ECO:0000313" key="3">
    <source>
        <dbReference type="EMBL" id="KPP80206.1"/>
    </source>
</evidence>
<dbReference type="AlphaFoldDB" id="A0A0P7VUD5"/>
<comment type="caution">
    <text evidence="3">The sequence shown here is derived from an EMBL/GenBank/DDBJ whole genome shotgun (WGS) entry which is preliminary data.</text>
</comment>
<sequence>MQDLLHTDWDVPTKPVPAAVEPISEATFLRAPAQSATNHPLLKASSCTTLKNELGSSSLGTVGGVIAGFGLRCMSSAAVSSASPHNSLLPLASGLVDQMEGPVPLSHEPLGSEGHREAGPSPDDFDDWDLDLEELDENALQSQGGILMDRSTPALPSEDSVSPAKRMRGSLCSGELVPGSNLDGSGPRPAIASPLTRHVFVSSPSLHPGVTSFTVRPLTKAITAGPGTLKPVSPPALQAAAAGLQSVGSLQSSSHMLQPNRFGPPALTPRPLHTPVFTNHLVQLVSAANKTPQKPGTPTLRPKARRFPGPAGLLPQQQLNGRSLDDIVVPHPQTPAHGAMAQLRSQIPSSQGTSDEFSGGTWAVMKAEMGLDERSPTCFLHSYSIVMVLRKAALKQLAKNKVPNMAVMLKSLLHTHADAKAVFQDPTGEMQGTVHRRLLEERQGELKVGAVLLLKQVGVFSPSHRNHYLNVTPRNLLRIYPPGGTMWSSTQQSFQVPEKQMTRNTQSSLAVGGIVSQMEMIYSNECGERGLTGNDPGAEAQSEAGDSAWDADDLDQLLGELPEESCSL</sequence>
<dbReference type="PANTHER" id="PTHR14523">
    <property type="entry name" value="UNCHARACTERIZED PROTEIN C17ORF53 HOMOLOG"/>
    <property type="match status" value="1"/>
</dbReference>
<dbReference type="PANTHER" id="PTHR14523:SF1">
    <property type="entry name" value="HOMOLOGOUS RECOMBINATION OB-FOLD PROTEIN"/>
    <property type="match status" value="1"/>
</dbReference>
<dbReference type="GO" id="GO:0000725">
    <property type="term" value="P:recombinational repair"/>
    <property type="evidence" value="ECO:0007669"/>
    <property type="project" value="InterPro"/>
</dbReference>
<evidence type="ECO:0000259" key="2">
    <source>
        <dbReference type="Pfam" id="PF15072"/>
    </source>
</evidence>
<dbReference type="InterPro" id="IPR058570">
    <property type="entry name" value="HROB_OB"/>
</dbReference>
<reference evidence="3 4" key="1">
    <citation type="submission" date="2015-08" db="EMBL/GenBank/DDBJ databases">
        <title>The genome of the Asian arowana (Scleropages formosus).</title>
        <authorList>
            <person name="Tan M.H."/>
            <person name="Gan H.M."/>
            <person name="Croft L.J."/>
            <person name="Austin C.M."/>
        </authorList>
    </citation>
    <scope>NUCLEOTIDE SEQUENCE [LARGE SCALE GENOMIC DNA]</scope>
    <source>
        <strain evidence="3">Aro1</strain>
    </source>
</reference>
<evidence type="ECO:0000313" key="4">
    <source>
        <dbReference type="Proteomes" id="UP000034805"/>
    </source>
</evidence>
<proteinExistence type="predicted"/>
<accession>A0A0P7VUD5</accession>
<dbReference type="Pfam" id="PF15072">
    <property type="entry name" value="HROB"/>
    <property type="match status" value="1"/>
</dbReference>
<name>A0A0P7VUD5_SCLFO</name>
<protein>
    <recommendedName>
        <fullName evidence="2">Homologous recombination OB-fold protein OB-fold domain-containing protein</fullName>
    </recommendedName>
</protein>
<feature type="domain" description="Homologous recombination OB-fold protein OB-fold" evidence="2">
    <location>
        <begin position="400"/>
        <end position="482"/>
    </location>
</feature>
<dbReference type="InterPro" id="IPR028045">
    <property type="entry name" value="HROB"/>
</dbReference>
<feature type="region of interest" description="Disordered" evidence="1">
    <location>
        <begin position="101"/>
        <end position="125"/>
    </location>
</feature>
<dbReference type="EMBL" id="JARO02000030">
    <property type="protein sequence ID" value="KPP80206.1"/>
    <property type="molecule type" value="Genomic_DNA"/>
</dbReference>
<evidence type="ECO:0000256" key="1">
    <source>
        <dbReference type="SAM" id="MobiDB-lite"/>
    </source>
</evidence>
<gene>
    <name evidence="3" type="ORF">Z043_100157</name>
</gene>
<feature type="region of interest" description="Disordered" evidence="1">
    <location>
        <begin position="527"/>
        <end position="552"/>
    </location>
</feature>